<evidence type="ECO:0000313" key="12">
    <source>
        <dbReference type="Proteomes" id="UP000092605"/>
    </source>
</evidence>
<evidence type="ECO:0000256" key="4">
    <source>
        <dbReference type="ARBA" id="ARBA00022832"/>
    </source>
</evidence>
<comment type="caution">
    <text evidence="10">The sequence shown here is derived from an EMBL/GenBank/DDBJ whole genome shotgun (WGS) entry which is preliminary data.</text>
</comment>
<comment type="subcellular location">
    <subcellularLocation>
        <location evidence="8">Cytoplasm</location>
    </subcellularLocation>
</comment>
<dbReference type="OrthoDB" id="517356at2"/>
<evidence type="ECO:0000256" key="6">
    <source>
        <dbReference type="ARBA" id="ARBA00023098"/>
    </source>
</evidence>
<dbReference type="Pfam" id="PF01648">
    <property type="entry name" value="ACPS"/>
    <property type="match status" value="1"/>
</dbReference>
<keyword evidence="2 8" id="KW-0808">Transferase</keyword>
<dbReference type="Proteomes" id="UP000092605">
    <property type="component" value="Unassembled WGS sequence"/>
</dbReference>
<keyword evidence="5 8" id="KW-0460">Magnesium</keyword>
<dbReference type="InterPro" id="IPR037143">
    <property type="entry name" value="4-PPantetheinyl_Trfase_dom_sf"/>
</dbReference>
<keyword evidence="6 8" id="KW-0443">Lipid metabolism</keyword>
<comment type="cofactor">
    <cofactor evidence="8">
        <name>Mg(2+)</name>
        <dbReference type="ChEBI" id="CHEBI:18420"/>
    </cofactor>
</comment>
<reference evidence="11 13" key="2">
    <citation type="submission" date="2016-11" db="EMBL/GenBank/DDBJ databases">
        <authorList>
            <person name="Varghese N."/>
            <person name="Submissions S."/>
        </authorList>
    </citation>
    <scope>NUCLEOTIDE SEQUENCE [LARGE SCALE GENOMIC DNA]</scope>
    <source>
        <strain evidence="11 13">DSM 7308</strain>
    </source>
</reference>
<dbReference type="NCBIfam" id="TIGR00516">
    <property type="entry name" value="acpS"/>
    <property type="match status" value="1"/>
</dbReference>
<evidence type="ECO:0000313" key="13">
    <source>
        <dbReference type="Proteomes" id="UP000323392"/>
    </source>
</evidence>
<dbReference type="NCBIfam" id="TIGR00556">
    <property type="entry name" value="pantethn_trn"/>
    <property type="match status" value="1"/>
</dbReference>
<dbReference type="RefSeq" id="WP_066071505.1">
    <property type="nucleotide sequence ID" value="NZ_FRBG01000004.1"/>
</dbReference>
<accession>A0A150FSG3</accession>
<evidence type="ECO:0000256" key="1">
    <source>
        <dbReference type="ARBA" id="ARBA00022516"/>
    </source>
</evidence>
<evidence type="ECO:0000313" key="10">
    <source>
        <dbReference type="EMBL" id="KXZ40518.1"/>
    </source>
</evidence>
<dbReference type="GO" id="GO:0008897">
    <property type="term" value="F:holo-[acyl-carrier-protein] synthase activity"/>
    <property type="evidence" value="ECO:0007669"/>
    <property type="project" value="UniProtKB-UniRule"/>
</dbReference>
<dbReference type="InterPro" id="IPR002582">
    <property type="entry name" value="ACPS"/>
</dbReference>
<keyword evidence="3 8" id="KW-0479">Metal-binding</keyword>
<proteinExistence type="inferred from homology"/>
<keyword evidence="13" id="KW-1185">Reference proteome</keyword>
<dbReference type="InterPro" id="IPR008278">
    <property type="entry name" value="4-PPantetheinyl_Trfase_dom"/>
</dbReference>
<keyword evidence="1 8" id="KW-0444">Lipid biosynthesis</keyword>
<comment type="catalytic activity">
    <reaction evidence="8">
        <text>apo-[ACP] + CoA = holo-[ACP] + adenosine 3',5'-bisphosphate + H(+)</text>
        <dbReference type="Rhea" id="RHEA:12068"/>
        <dbReference type="Rhea" id="RHEA-COMP:9685"/>
        <dbReference type="Rhea" id="RHEA-COMP:9690"/>
        <dbReference type="ChEBI" id="CHEBI:15378"/>
        <dbReference type="ChEBI" id="CHEBI:29999"/>
        <dbReference type="ChEBI" id="CHEBI:57287"/>
        <dbReference type="ChEBI" id="CHEBI:58343"/>
        <dbReference type="ChEBI" id="CHEBI:64479"/>
        <dbReference type="EC" id="2.7.8.7"/>
    </reaction>
</comment>
<dbReference type="SUPFAM" id="SSF56214">
    <property type="entry name" value="4'-phosphopantetheinyl transferase"/>
    <property type="match status" value="1"/>
</dbReference>
<organism evidence="10 12">
    <name type="scientific">Alkalithermobacter thermoalcaliphilus JW-YL-7 = DSM 7308</name>
    <dbReference type="NCBI Taxonomy" id="1121328"/>
    <lineage>
        <taxon>Bacteria</taxon>
        <taxon>Bacillati</taxon>
        <taxon>Bacillota</taxon>
        <taxon>Clostridia</taxon>
        <taxon>Peptostreptococcales</taxon>
        <taxon>Tepidibacteraceae</taxon>
        <taxon>Alkalithermobacter</taxon>
    </lineage>
</organism>
<protein>
    <recommendedName>
        <fullName evidence="8">Holo-[acyl-carrier-protein] synthase</fullName>
        <shortName evidence="8">Holo-ACP synthase</shortName>
        <ecNumber evidence="8">2.7.8.7</ecNumber>
    </recommendedName>
    <alternativeName>
        <fullName evidence="8">4'-phosphopantetheinyl transferase AcpS</fullName>
    </alternativeName>
</protein>
<keyword evidence="7 8" id="KW-0275">Fatty acid biosynthesis</keyword>
<evidence type="ECO:0000256" key="2">
    <source>
        <dbReference type="ARBA" id="ARBA00022679"/>
    </source>
</evidence>
<feature type="domain" description="4'-phosphopantetheinyl transferase" evidence="9">
    <location>
        <begin position="4"/>
        <end position="116"/>
    </location>
</feature>
<evidence type="ECO:0000256" key="7">
    <source>
        <dbReference type="ARBA" id="ARBA00023160"/>
    </source>
</evidence>
<gene>
    <name evidence="8" type="primary">acpS</name>
    <name evidence="10" type="ORF">JWYL7_1593</name>
    <name evidence="11" type="ORF">SAMN05661008_00784</name>
</gene>
<dbReference type="GO" id="GO:0006633">
    <property type="term" value="P:fatty acid biosynthetic process"/>
    <property type="evidence" value="ECO:0007669"/>
    <property type="project" value="UniProtKB-UniRule"/>
</dbReference>
<evidence type="ECO:0000256" key="8">
    <source>
        <dbReference type="HAMAP-Rule" id="MF_00101"/>
    </source>
</evidence>
<feature type="binding site" evidence="8">
    <location>
        <position position="8"/>
    </location>
    <ligand>
        <name>Mg(2+)</name>
        <dbReference type="ChEBI" id="CHEBI:18420"/>
    </ligand>
</feature>
<name>A0A150FSG3_CLOPD</name>
<dbReference type="GO" id="GO:0000287">
    <property type="term" value="F:magnesium ion binding"/>
    <property type="evidence" value="ECO:0007669"/>
    <property type="project" value="UniProtKB-UniRule"/>
</dbReference>
<keyword evidence="8" id="KW-0963">Cytoplasm</keyword>
<dbReference type="InterPro" id="IPR004568">
    <property type="entry name" value="Ppantetheine-prot_Trfase_dom"/>
</dbReference>
<evidence type="ECO:0000256" key="5">
    <source>
        <dbReference type="ARBA" id="ARBA00022842"/>
    </source>
</evidence>
<dbReference type="STRING" id="1121328.JWYL7_1593"/>
<dbReference type="GO" id="GO:0005737">
    <property type="term" value="C:cytoplasm"/>
    <property type="evidence" value="ECO:0007669"/>
    <property type="project" value="UniProtKB-SubCell"/>
</dbReference>
<comment type="function">
    <text evidence="8">Transfers the 4'-phosphopantetheine moiety from coenzyme A to a Ser of acyl-carrier-protein.</text>
</comment>
<keyword evidence="4 8" id="KW-0276">Fatty acid metabolism</keyword>
<dbReference type="Gene3D" id="3.90.470.20">
    <property type="entry name" value="4'-phosphopantetheinyl transferase domain"/>
    <property type="match status" value="1"/>
</dbReference>
<dbReference type="EMBL" id="FRBG01000004">
    <property type="protein sequence ID" value="SHK72195.1"/>
    <property type="molecule type" value="Genomic_DNA"/>
</dbReference>
<evidence type="ECO:0000313" key="11">
    <source>
        <dbReference type="EMBL" id="SHK72195.1"/>
    </source>
</evidence>
<reference evidence="10 12" key="1">
    <citation type="submission" date="2016-02" db="EMBL/GenBank/DDBJ databases">
        <title>Draft genome sequence for Clostridium paradoxum JW-YL-7.</title>
        <authorList>
            <person name="Utturkar S.M."/>
            <person name="Lancaster A."/>
            <person name="Poole F.L."/>
            <person name="Adams M.W."/>
            <person name="Brown S.D."/>
        </authorList>
    </citation>
    <scope>NUCLEOTIDE SEQUENCE [LARGE SCALE GENOMIC DNA]</scope>
    <source>
        <strain evidence="10 12">JW-YL-7</strain>
    </source>
</reference>
<feature type="binding site" evidence="8">
    <location>
        <position position="56"/>
    </location>
    <ligand>
        <name>Mg(2+)</name>
        <dbReference type="ChEBI" id="CHEBI:18420"/>
    </ligand>
</feature>
<dbReference type="AlphaFoldDB" id="A0A150FSG3"/>
<dbReference type="HAMAP" id="MF_00101">
    <property type="entry name" value="AcpS"/>
    <property type="match status" value="1"/>
</dbReference>
<comment type="similarity">
    <text evidence="8">Belongs to the P-Pant transferase superfamily. AcpS family.</text>
</comment>
<sequence length="131" mass="14891">MIFGIGIDIVEIERIEKAIEKNSKFLSRIFTDREIDYFKSKNFKIDTIAGNFAAKEAVSKAFGTGVRNFKFKDIEILRDNLGKPEVKVYNNLYELSKNSKIYKIMVSISHSKKYAVANAILIKKGDDTSEG</sequence>
<evidence type="ECO:0000256" key="3">
    <source>
        <dbReference type="ARBA" id="ARBA00022723"/>
    </source>
</evidence>
<dbReference type="PATRIC" id="fig|1121328.3.peg.1604"/>
<dbReference type="Proteomes" id="UP000323392">
    <property type="component" value="Unassembled WGS sequence"/>
</dbReference>
<evidence type="ECO:0000259" key="9">
    <source>
        <dbReference type="Pfam" id="PF01648"/>
    </source>
</evidence>
<dbReference type="EC" id="2.7.8.7" evidence="8"/>
<dbReference type="EMBL" id="LSFY01000001">
    <property type="protein sequence ID" value="KXZ40518.1"/>
    <property type="molecule type" value="Genomic_DNA"/>
</dbReference>